<evidence type="ECO:0000313" key="2">
    <source>
        <dbReference type="Proteomes" id="UP001224890"/>
    </source>
</evidence>
<dbReference type="Proteomes" id="UP001224890">
    <property type="component" value="Unassembled WGS sequence"/>
</dbReference>
<keyword evidence="2" id="KW-1185">Reference proteome</keyword>
<dbReference type="GeneID" id="85465259"/>
<sequence length="218" mass="25256">MRLMNTTSFELQSGEQSIFREEGYAILSHRWLPSEIRTPELTIGQETESINSMFKWYRDAKLCIVYLSDWFCRGWTLQEMLAPRDLNFFDGTWTYMGTRAELMVPLEKASGVSRRYLTGLQDLIKVCIAAKMSWMADRHTSREEDNAYSMLGILNVFMTPQYGEGPRAFQRLQETILSIQHKASRETSSGVWTPAIPFGWEFLQVLFSDQLFACLVES</sequence>
<gene>
    <name evidence="1" type="ORF">BDP55DRAFT_754968</name>
</gene>
<accession>A0AAJ0ABB0</accession>
<dbReference type="EMBL" id="JAHMHR010000055">
    <property type="protein sequence ID" value="KAK1659938.1"/>
    <property type="molecule type" value="Genomic_DNA"/>
</dbReference>
<dbReference type="PANTHER" id="PTHR10622">
    <property type="entry name" value="HET DOMAIN-CONTAINING PROTEIN"/>
    <property type="match status" value="1"/>
</dbReference>
<proteinExistence type="predicted"/>
<evidence type="ECO:0000313" key="1">
    <source>
        <dbReference type="EMBL" id="KAK1659938.1"/>
    </source>
</evidence>
<dbReference type="RefSeq" id="XP_060424702.1">
    <property type="nucleotide sequence ID" value="XM_060580733.1"/>
</dbReference>
<evidence type="ECO:0008006" key="3">
    <source>
        <dbReference type="Google" id="ProtNLM"/>
    </source>
</evidence>
<comment type="caution">
    <text evidence="1">The sequence shown here is derived from an EMBL/GenBank/DDBJ whole genome shotgun (WGS) entry which is preliminary data.</text>
</comment>
<dbReference type="PANTHER" id="PTHR10622:SF10">
    <property type="entry name" value="HET DOMAIN-CONTAINING PROTEIN"/>
    <property type="match status" value="1"/>
</dbReference>
<protein>
    <recommendedName>
        <fullName evidence="3">Heterokaryon incompatibility domain-containing protein</fullName>
    </recommendedName>
</protein>
<organism evidence="1 2">
    <name type="scientific">Colletotrichum godetiae</name>
    <dbReference type="NCBI Taxonomy" id="1209918"/>
    <lineage>
        <taxon>Eukaryota</taxon>
        <taxon>Fungi</taxon>
        <taxon>Dikarya</taxon>
        <taxon>Ascomycota</taxon>
        <taxon>Pezizomycotina</taxon>
        <taxon>Sordariomycetes</taxon>
        <taxon>Hypocreomycetidae</taxon>
        <taxon>Glomerellales</taxon>
        <taxon>Glomerellaceae</taxon>
        <taxon>Colletotrichum</taxon>
        <taxon>Colletotrichum acutatum species complex</taxon>
    </lineage>
</organism>
<reference evidence="1" key="1">
    <citation type="submission" date="2021-06" db="EMBL/GenBank/DDBJ databases">
        <title>Comparative genomics, transcriptomics and evolutionary studies reveal genomic signatures of adaptation to plant cell wall in hemibiotrophic fungi.</title>
        <authorList>
            <consortium name="DOE Joint Genome Institute"/>
            <person name="Baroncelli R."/>
            <person name="Diaz J.F."/>
            <person name="Benocci T."/>
            <person name="Peng M."/>
            <person name="Battaglia E."/>
            <person name="Haridas S."/>
            <person name="Andreopoulos W."/>
            <person name="Labutti K."/>
            <person name="Pangilinan J."/>
            <person name="Floch G.L."/>
            <person name="Makela M.R."/>
            <person name="Henrissat B."/>
            <person name="Grigoriev I.V."/>
            <person name="Crouch J.A."/>
            <person name="De Vries R.P."/>
            <person name="Sukno S.A."/>
            <person name="Thon M.R."/>
        </authorList>
    </citation>
    <scope>NUCLEOTIDE SEQUENCE</scope>
    <source>
        <strain evidence="1">CBS 193.32</strain>
    </source>
</reference>
<dbReference type="AlphaFoldDB" id="A0AAJ0ABB0"/>
<name>A0AAJ0ABB0_9PEZI</name>